<comment type="caution">
    <text evidence="2">The sequence shown here is derived from an EMBL/GenBank/DDBJ whole genome shotgun (WGS) entry which is preliminary data.</text>
</comment>
<evidence type="ECO:0000313" key="3">
    <source>
        <dbReference type="Proteomes" id="UP001642483"/>
    </source>
</evidence>
<dbReference type="EMBL" id="CAWYQH010000013">
    <property type="protein sequence ID" value="CAK8674512.1"/>
    <property type="molecule type" value="Genomic_DNA"/>
</dbReference>
<feature type="signal peptide" evidence="1">
    <location>
        <begin position="1"/>
        <end position="18"/>
    </location>
</feature>
<reference evidence="2 3" key="1">
    <citation type="submission" date="2024-02" db="EMBL/GenBank/DDBJ databases">
        <authorList>
            <person name="Daric V."/>
            <person name="Darras S."/>
        </authorList>
    </citation>
    <scope>NUCLEOTIDE SEQUENCE [LARGE SCALE GENOMIC DNA]</scope>
</reference>
<evidence type="ECO:0000256" key="1">
    <source>
        <dbReference type="SAM" id="SignalP"/>
    </source>
</evidence>
<gene>
    <name evidence="2" type="ORF">CVLEPA_LOCUS4204</name>
</gene>
<organism evidence="2 3">
    <name type="scientific">Clavelina lepadiformis</name>
    <name type="common">Light-bulb sea squirt</name>
    <name type="synonym">Ascidia lepadiformis</name>
    <dbReference type="NCBI Taxonomy" id="159417"/>
    <lineage>
        <taxon>Eukaryota</taxon>
        <taxon>Metazoa</taxon>
        <taxon>Chordata</taxon>
        <taxon>Tunicata</taxon>
        <taxon>Ascidiacea</taxon>
        <taxon>Aplousobranchia</taxon>
        <taxon>Clavelinidae</taxon>
        <taxon>Clavelina</taxon>
    </lineage>
</organism>
<sequence length="224" mass="24449">MGFIKCFVTMLFFVTLQAQDKPESSQMGQCQPTPQMVIRGQTSPLAEGEVMQPNICTDCTCTAEGTFECCLSKTNAGKRFVYPGSICTSCRCADVPFGSMVLSMLGPTIQNHCFTGYSIMTCVSSICTHPLLSDPNCVLVRSERDECCDQCVQSGCYLAWNGRTLSQVDNRLAVSNIKIRGSEMIRVTFGETIRRGCLQGVCRQPTFAFPGGFVLATQTCNSTL</sequence>
<protein>
    <submittedName>
        <fullName evidence="2">Uncharacterized protein</fullName>
    </submittedName>
</protein>
<evidence type="ECO:0000313" key="2">
    <source>
        <dbReference type="EMBL" id="CAK8674512.1"/>
    </source>
</evidence>
<accession>A0ABP0F8I0</accession>
<keyword evidence="1" id="KW-0732">Signal</keyword>
<dbReference type="Proteomes" id="UP001642483">
    <property type="component" value="Unassembled WGS sequence"/>
</dbReference>
<keyword evidence="3" id="KW-1185">Reference proteome</keyword>
<feature type="chain" id="PRO_5046687797" evidence="1">
    <location>
        <begin position="19"/>
        <end position="224"/>
    </location>
</feature>
<name>A0ABP0F8I0_CLALP</name>
<proteinExistence type="predicted"/>